<gene>
    <name evidence="2" type="ORF">CINCED_3A024359</name>
</gene>
<keyword evidence="3" id="KW-1185">Reference proteome</keyword>
<protein>
    <submittedName>
        <fullName evidence="2">Uncharacterized protein</fullName>
    </submittedName>
</protein>
<organism evidence="2 3">
    <name type="scientific">Cinara cedri</name>
    <dbReference type="NCBI Taxonomy" id="506608"/>
    <lineage>
        <taxon>Eukaryota</taxon>
        <taxon>Metazoa</taxon>
        <taxon>Ecdysozoa</taxon>
        <taxon>Arthropoda</taxon>
        <taxon>Hexapoda</taxon>
        <taxon>Insecta</taxon>
        <taxon>Pterygota</taxon>
        <taxon>Neoptera</taxon>
        <taxon>Paraneoptera</taxon>
        <taxon>Hemiptera</taxon>
        <taxon>Sternorrhyncha</taxon>
        <taxon>Aphidomorpha</taxon>
        <taxon>Aphidoidea</taxon>
        <taxon>Aphididae</taxon>
        <taxon>Lachninae</taxon>
        <taxon>Cinara</taxon>
    </lineage>
</organism>
<feature type="compositionally biased region" description="Polar residues" evidence="1">
    <location>
        <begin position="190"/>
        <end position="204"/>
    </location>
</feature>
<evidence type="ECO:0000256" key="1">
    <source>
        <dbReference type="SAM" id="MobiDB-lite"/>
    </source>
</evidence>
<name>A0A5E4MYM8_9HEMI</name>
<reference evidence="2 3" key="1">
    <citation type="submission" date="2019-08" db="EMBL/GenBank/DDBJ databases">
        <authorList>
            <person name="Alioto T."/>
            <person name="Alioto T."/>
            <person name="Gomez Garrido J."/>
        </authorList>
    </citation>
    <scope>NUCLEOTIDE SEQUENCE [LARGE SCALE GENOMIC DNA]</scope>
</reference>
<dbReference type="EMBL" id="CABPRJ010001448">
    <property type="protein sequence ID" value="VVC37463.1"/>
    <property type="molecule type" value="Genomic_DNA"/>
</dbReference>
<accession>A0A5E4MYM8</accession>
<feature type="region of interest" description="Disordered" evidence="1">
    <location>
        <begin position="190"/>
        <end position="224"/>
    </location>
</feature>
<sequence>MQPYGSYNPSTNYQQNQSMAPYGVIYNNGQNMPQFPNNGMNNYYNSTPTTSQFPYNNGFLMPTHVSYVSPSANTLNTSFSNNGYVPQSMQPNPQSTLSYNYNNVILPNPNTYFNNAPPINTNVTNFNMQMSPNTTPCYQGENFTHNMSLQVNPSNINYGSPVSGSNNRHTPNSRKDDEWFNLTSKFLNNPIKNSTRNISSNTHQTDSKQRHFSKNQSVNTRNPKSLSKILPRTTKSYVATKSSGTAKLPEKLSIEQIMANEQKKHYHSFESDLYYKKLKDSKVIIANDITLEVCNEFERVLEKRATAVNALKPVYSKPRKSNVNVRKHKCVGSKDCANDSCSSSDEDSDHGNVILRELAKKSAHPDRLHPELWYNELGEMNDGPVCKCSFKSQRSGIRHNIYIGEGQFEPCLPNTNNANKLYHYRISITPPTNFLLKCPTTIEHERNKYIFEGFSLLSHYPIPILPTCKVIRFNTNYAILYIEEKMPDNFVIQELELFYNFFFKDILELVDLDFHAVGNKDGCPEFHFMPRFVRDLPNNNKELLSMSN</sequence>
<dbReference type="OrthoDB" id="67027at2759"/>
<proteinExistence type="predicted"/>
<evidence type="ECO:0000313" key="2">
    <source>
        <dbReference type="EMBL" id="VVC37463.1"/>
    </source>
</evidence>
<evidence type="ECO:0000313" key="3">
    <source>
        <dbReference type="Proteomes" id="UP000325440"/>
    </source>
</evidence>
<feature type="non-terminal residue" evidence="2">
    <location>
        <position position="548"/>
    </location>
</feature>
<feature type="compositionally biased region" description="Polar residues" evidence="1">
    <location>
        <begin position="214"/>
        <end position="224"/>
    </location>
</feature>
<dbReference type="AlphaFoldDB" id="A0A5E4MYM8"/>
<dbReference type="Proteomes" id="UP000325440">
    <property type="component" value="Unassembled WGS sequence"/>
</dbReference>